<sequence>MSKYEPLLEYLFLHFDEDIIIPGCTDQLWDASSLTIHLLRLVNGPPSAAHLLKALPALDFLTRMALAGALEQQPNMSMRRTTGDSTVGPDQEPAVPIAAAPAIPAESQYASKSP</sequence>
<dbReference type="Proteomes" id="UP000019462">
    <property type="component" value="Unassembled WGS sequence"/>
</dbReference>
<feature type="compositionally biased region" description="Polar residues" evidence="1">
    <location>
        <begin position="72"/>
        <end position="85"/>
    </location>
</feature>
<evidence type="ECO:0000313" key="3">
    <source>
        <dbReference type="Proteomes" id="UP000019462"/>
    </source>
</evidence>
<comment type="caution">
    <text evidence="2">The sequence shown here is derived from an EMBL/GenBank/DDBJ whole genome shotgun (WGS) entry which is preliminary data.</text>
</comment>
<evidence type="ECO:0000256" key="1">
    <source>
        <dbReference type="SAM" id="MobiDB-lite"/>
    </source>
</evidence>
<evidence type="ECO:0000313" key="2">
    <source>
        <dbReference type="EMBL" id="ETS62810.1"/>
    </source>
</evidence>
<feature type="compositionally biased region" description="Low complexity" evidence="1">
    <location>
        <begin position="93"/>
        <end position="105"/>
    </location>
</feature>
<organism evidence="2 3">
    <name type="scientific">Moesziomyces aphidis</name>
    <name type="common">Pseudozyma aphidis</name>
    <dbReference type="NCBI Taxonomy" id="84754"/>
    <lineage>
        <taxon>Eukaryota</taxon>
        <taxon>Fungi</taxon>
        <taxon>Dikarya</taxon>
        <taxon>Basidiomycota</taxon>
        <taxon>Ustilaginomycotina</taxon>
        <taxon>Ustilaginomycetes</taxon>
        <taxon>Ustilaginales</taxon>
        <taxon>Ustilaginaceae</taxon>
        <taxon>Moesziomyces</taxon>
    </lineage>
</organism>
<dbReference type="HOGENOM" id="CLU_2122108_0_0_1"/>
<dbReference type="EMBL" id="AWNI01000009">
    <property type="protein sequence ID" value="ETS62810.1"/>
    <property type="molecule type" value="Genomic_DNA"/>
</dbReference>
<keyword evidence="3" id="KW-1185">Reference proteome</keyword>
<name>W3VMV3_MOEAP</name>
<reference evidence="2 3" key="1">
    <citation type="journal article" date="2014" name="Genome Announc.">
        <title>Genome sequence of the basidiomycetous fungus Pseudozyma aphidis DSM70725, an efficient producer of biosurfactant mannosylerythritol lipids.</title>
        <authorList>
            <person name="Lorenz S."/>
            <person name="Guenther M."/>
            <person name="Grumaz C."/>
            <person name="Rupp S."/>
            <person name="Zibek S."/>
            <person name="Sohn K."/>
        </authorList>
    </citation>
    <scope>NUCLEOTIDE SEQUENCE [LARGE SCALE GENOMIC DNA]</scope>
    <source>
        <strain evidence="3">ATCC 32657 / CBS 517.83 / DSM 70725 / JCM 10318 / NBRC 10182 / NRRL Y-7954 / St-0401</strain>
    </source>
</reference>
<feature type="region of interest" description="Disordered" evidence="1">
    <location>
        <begin position="72"/>
        <end position="114"/>
    </location>
</feature>
<dbReference type="AlphaFoldDB" id="W3VMV3"/>
<gene>
    <name evidence="2" type="ORF">PaG_02563</name>
</gene>
<proteinExistence type="predicted"/>
<protein>
    <submittedName>
        <fullName evidence="2">Uncharacterized protein</fullName>
    </submittedName>
</protein>
<accession>W3VMV3</accession>